<dbReference type="GO" id="GO:0032259">
    <property type="term" value="P:methylation"/>
    <property type="evidence" value="ECO:0007669"/>
    <property type="project" value="UniProtKB-KW"/>
</dbReference>
<dbReference type="HOGENOM" id="CLU_017375_1_2_1"/>
<dbReference type="EC" id="2.1.1.319" evidence="1"/>
<dbReference type="eggNOG" id="KOG1499">
    <property type="taxonomic scope" value="Eukaryota"/>
</dbReference>
<dbReference type="PaxDb" id="35128-Thaps28185"/>
<dbReference type="Gene3D" id="2.70.160.11">
    <property type="entry name" value="Hnrnp arginine n-methyltransferase1"/>
    <property type="match status" value="1"/>
</dbReference>
<reference evidence="9 10" key="2">
    <citation type="journal article" date="2008" name="Nature">
        <title>The Phaeodactylum genome reveals the evolutionary history of diatom genomes.</title>
        <authorList>
            <person name="Bowler C."/>
            <person name="Allen A.E."/>
            <person name="Badger J.H."/>
            <person name="Grimwood J."/>
            <person name="Jabbari K."/>
            <person name="Kuo A."/>
            <person name="Maheswari U."/>
            <person name="Martens C."/>
            <person name="Maumus F."/>
            <person name="Otillar R.P."/>
            <person name="Rayko E."/>
            <person name="Salamov A."/>
            <person name="Vandepoele K."/>
            <person name="Beszteri B."/>
            <person name="Gruber A."/>
            <person name="Heijde M."/>
            <person name="Katinka M."/>
            <person name="Mock T."/>
            <person name="Valentin K."/>
            <person name="Verret F."/>
            <person name="Berges J.A."/>
            <person name="Brownlee C."/>
            <person name="Cadoret J.P."/>
            <person name="Chiovitti A."/>
            <person name="Choi C.J."/>
            <person name="Coesel S."/>
            <person name="De Martino A."/>
            <person name="Detter J.C."/>
            <person name="Durkin C."/>
            <person name="Falciatore A."/>
            <person name="Fournet J."/>
            <person name="Haruta M."/>
            <person name="Huysman M.J."/>
            <person name="Jenkins B.D."/>
            <person name="Jiroutova K."/>
            <person name="Jorgensen R.E."/>
            <person name="Joubert Y."/>
            <person name="Kaplan A."/>
            <person name="Kroger N."/>
            <person name="Kroth P.G."/>
            <person name="La Roche J."/>
            <person name="Lindquist E."/>
            <person name="Lommer M."/>
            <person name="Martin-Jezequel V."/>
            <person name="Lopez P.J."/>
            <person name="Lucas S."/>
            <person name="Mangogna M."/>
            <person name="McGinnis K."/>
            <person name="Medlin L.K."/>
            <person name="Montsant A."/>
            <person name="Oudot-Le Secq M.P."/>
            <person name="Napoli C."/>
            <person name="Obornik M."/>
            <person name="Parker M.S."/>
            <person name="Petit J.L."/>
            <person name="Porcel B.M."/>
            <person name="Poulsen N."/>
            <person name="Robison M."/>
            <person name="Rychlewski L."/>
            <person name="Rynearson T.A."/>
            <person name="Schmutz J."/>
            <person name="Shapiro H."/>
            <person name="Siaut M."/>
            <person name="Stanley M."/>
            <person name="Sussman M.R."/>
            <person name="Taylor A.R."/>
            <person name="Vardi A."/>
            <person name="von Dassow P."/>
            <person name="Vyverman W."/>
            <person name="Willis A."/>
            <person name="Wyrwicz L.S."/>
            <person name="Rokhsar D.S."/>
            <person name="Weissenbach J."/>
            <person name="Armbrust E.V."/>
            <person name="Green B.R."/>
            <person name="Van de Peer Y."/>
            <person name="Grigoriev I.V."/>
        </authorList>
    </citation>
    <scope>NUCLEOTIDE SEQUENCE [LARGE SCALE GENOMIC DNA]</scope>
    <source>
        <strain evidence="9 10">CCMP1335</strain>
    </source>
</reference>
<keyword evidence="10" id="KW-1185">Reference proteome</keyword>
<dbReference type="Proteomes" id="UP000001449">
    <property type="component" value="Chromosome 5"/>
</dbReference>
<evidence type="ECO:0000256" key="5">
    <source>
        <dbReference type="ARBA" id="ARBA00049303"/>
    </source>
</evidence>
<sequence>MQSKIAMLEEQLSRAKACISSLAIDDGDESMADAYCSDDDSKKKRQNKSKSSKSKYRDNDTYYFSSYSNTGIHETMLRDTVRTSAYESAILSNADSLFRGKTVLDIGCGTGVLSLFCAKAGAKKVIAVDNSDILLQAQRIVDLNGFGDVVTCVRGKIETLIETNALPLDNGETADIIVSEWMGYGLFFETMLPSVMVARDAIMTPNTGNMFPNVAKIFIEGGNEKDRLEYWDNVHGLNMAPMKARMVDELVGEALVEIVDDEKIITERVEIVEFDLNTCKDEDLDFEVPFKLSLRGDLSKEEAVEVHHLVVSFDIDFSVPNSNKVSFSTGCQSTPTHWKQAVMWFDPMHNCPTLNKQNGDLMKGMFRMKRNAENHRAIDMAVSWETGRFDGDSWERRQDGVLKRSLIA</sequence>
<name>B8C1U5_THAPS</name>
<keyword evidence="3 6" id="KW-0808">Transferase</keyword>
<dbReference type="AlphaFoldDB" id="B8C1U5"/>
<dbReference type="GO" id="GO:0006355">
    <property type="term" value="P:regulation of DNA-templated transcription"/>
    <property type="evidence" value="ECO:0000318"/>
    <property type="project" value="GO_Central"/>
</dbReference>
<keyword evidence="2 6" id="KW-0489">Methyltransferase</keyword>
<dbReference type="GeneID" id="7448476"/>
<comment type="catalytic activity">
    <reaction evidence="5">
        <text>L-arginyl-[protein] + S-adenosyl-L-methionine = N(omega)-methyl-L-arginyl-[protein] + S-adenosyl-L-homocysteine + H(+)</text>
        <dbReference type="Rhea" id="RHEA:48100"/>
        <dbReference type="Rhea" id="RHEA-COMP:10532"/>
        <dbReference type="Rhea" id="RHEA-COMP:11990"/>
        <dbReference type="ChEBI" id="CHEBI:15378"/>
        <dbReference type="ChEBI" id="CHEBI:29965"/>
        <dbReference type="ChEBI" id="CHEBI:57856"/>
        <dbReference type="ChEBI" id="CHEBI:59789"/>
        <dbReference type="ChEBI" id="CHEBI:65280"/>
    </reaction>
    <physiologicalReaction direction="left-to-right" evidence="5">
        <dbReference type="Rhea" id="RHEA:48101"/>
    </physiologicalReaction>
</comment>
<dbReference type="GO" id="GO:0035242">
    <property type="term" value="F:protein-arginine omega-N asymmetric methyltransferase activity"/>
    <property type="evidence" value="ECO:0007669"/>
    <property type="project" value="UniProtKB-EC"/>
</dbReference>
<dbReference type="Pfam" id="PF22528">
    <property type="entry name" value="PRMT_C"/>
    <property type="match status" value="1"/>
</dbReference>
<dbReference type="FunFam" id="3.40.50.150:FF:000003">
    <property type="entry name" value="Blast:Protein arginine N-methyltransferase 1"/>
    <property type="match status" value="1"/>
</dbReference>
<dbReference type="RefSeq" id="XP_002290528.1">
    <property type="nucleotide sequence ID" value="XM_002290492.1"/>
</dbReference>
<evidence type="ECO:0000313" key="9">
    <source>
        <dbReference type="EMBL" id="EED92280.1"/>
    </source>
</evidence>
<dbReference type="InterPro" id="IPR055135">
    <property type="entry name" value="PRMT_dom"/>
</dbReference>
<dbReference type="CDD" id="cd02440">
    <property type="entry name" value="AdoMet_MTases"/>
    <property type="match status" value="1"/>
</dbReference>
<feature type="domain" description="Protein arginine N-methyltransferase" evidence="8">
    <location>
        <begin position="218"/>
        <end position="385"/>
    </location>
</feature>
<dbReference type="InParanoid" id="B8C1U5"/>
<keyword evidence="4 6" id="KW-0949">S-adenosyl-L-methionine</keyword>
<evidence type="ECO:0000259" key="8">
    <source>
        <dbReference type="Pfam" id="PF22528"/>
    </source>
</evidence>
<proteinExistence type="predicted"/>
<evidence type="ECO:0000256" key="1">
    <source>
        <dbReference type="ARBA" id="ARBA00011925"/>
    </source>
</evidence>
<dbReference type="Pfam" id="PF06325">
    <property type="entry name" value="PrmA"/>
    <property type="match status" value="1"/>
</dbReference>
<feature type="compositionally biased region" description="Basic residues" evidence="7">
    <location>
        <begin position="43"/>
        <end position="54"/>
    </location>
</feature>
<dbReference type="InterPro" id="IPR029063">
    <property type="entry name" value="SAM-dependent_MTases_sf"/>
</dbReference>
<dbReference type="KEGG" id="tps:THAPSDRAFT_28185"/>
<dbReference type="Gene3D" id="3.40.50.150">
    <property type="entry name" value="Vaccinia Virus protein VP39"/>
    <property type="match status" value="1"/>
</dbReference>
<gene>
    <name evidence="9" type="ORF">THAPSDRAFT_28185</name>
</gene>
<dbReference type="GO" id="GO:0005634">
    <property type="term" value="C:nucleus"/>
    <property type="evidence" value="ECO:0000318"/>
    <property type="project" value="GO_Central"/>
</dbReference>
<evidence type="ECO:0000256" key="6">
    <source>
        <dbReference type="PROSITE-ProRule" id="PRU01015"/>
    </source>
</evidence>
<organism evidence="9 10">
    <name type="scientific">Thalassiosira pseudonana</name>
    <name type="common">Marine diatom</name>
    <name type="synonym">Cyclotella nana</name>
    <dbReference type="NCBI Taxonomy" id="35128"/>
    <lineage>
        <taxon>Eukaryota</taxon>
        <taxon>Sar</taxon>
        <taxon>Stramenopiles</taxon>
        <taxon>Ochrophyta</taxon>
        <taxon>Bacillariophyta</taxon>
        <taxon>Coscinodiscophyceae</taxon>
        <taxon>Thalassiosirophycidae</taxon>
        <taxon>Thalassiosirales</taxon>
        <taxon>Thalassiosiraceae</taxon>
        <taxon>Thalassiosira</taxon>
    </lineage>
</organism>
<evidence type="ECO:0000256" key="7">
    <source>
        <dbReference type="SAM" id="MobiDB-lite"/>
    </source>
</evidence>
<dbReference type="OMA" id="KEYDWST"/>
<dbReference type="GO" id="GO:0016274">
    <property type="term" value="F:protein-arginine N-methyltransferase activity"/>
    <property type="evidence" value="ECO:0000318"/>
    <property type="project" value="GO_Central"/>
</dbReference>
<evidence type="ECO:0000256" key="2">
    <source>
        <dbReference type="ARBA" id="ARBA00022603"/>
    </source>
</evidence>
<dbReference type="PROSITE" id="PS51678">
    <property type="entry name" value="SAM_MT_PRMT"/>
    <property type="match status" value="1"/>
</dbReference>
<dbReference type="PANTHER" id="PTHR11006:SF53">
    <property type="entry name" value="PROTEIN ARGININE N-METHYLTRANSFERASE 3"/>
    <property type="match status" value="1"/>
</dbReference>
<dbReference type="SUPFAM" id="SSF53335">
    <property type="entry name" value="S-adenosyl-L-methionine-dependent methyltransferases"/>
    <property type="match status" value="1"/>
</dbReference>
<dbReference type="SMR" id="B8C1U5"/>
<reference evidence="9 10" key="1">
    <citation type="journal article" date="2004" name="Science">
        <title>The genome of the diatom Thalassiosira pseudonana: ecology, evolution, and metabolism.</title>
        <authorList>
            <person name="Armbrust E.V."/>
            <person name="Berges J.A."/>
            <person name="Bowler C."/>
            <person name="Green B.R."/>
            <person name="Martinez D."/>
            <person name="Putnam N.H."/>
            <person name="Zhou S."/>
            <person name="Allen A.E."/>
            <person name="Apt K.E."/>
            <person name="Bechner M."/>
            <person name="Brzezinski M.A."/>
            <person name="Chaal B.K."/>
            <person name="Chiovitti A."/>
            <person name="Davis A.K."/>
            <person name="Demarest M.S."/>
            <person name="Detter J.C."/>
            <person name="Glavina T."/>
            <person name="Goodstein D."/>
            <person name="Hadi M.Z."/>
            <person name="Hellsten U."/>
            <person name="Hildebrand M."/>
            <person name="Jenkins B.D."/>
            <person name="Jurka J."/>
            <person name="Kapitonov V.V."/>
            <person name="Kroger N."/>
            <person name="Lau W.W."/>
            <person name="Lane T.W."/>
            <person name="Larimer F.W."/>
            <person name="Lippmeier J.C."/>
            <person name="Lucas S."/>
            <person name="Medina M."/>
            <person name="Montsant A."/>
            <person name="Obornik M."/>
            <person name="Parker M.S."/>
            <person name="Palenik B."/>
            <person name="Pazour G.J."/>
            <person name="Richardson P.M."/>
            <person name="Rynearson T.A."/>
            <person name="Saito M.A."/>
            <person name="Schwartz D.C."/>
            <person name="Thamatrakoln K."/>
            <person name="Valentin K."/>
            <person name="Vardi A."/>
            <person name="Wilkerson F.P."/>
            <person name="Rokhsar D.S."/>
        </authorList>
    </citation>
    <scope>NUCLEOTIDE SEQUENCE [LARGE SCALE GENOMIC DNA]</scope>
    <source>
        <strain evidence="9 10">CCMP1335</strain>
    </source>
</reference>
<dbReference type="EMBL" id="CM000642">
    <property type="protein sequence ID" value="EED92280.1"/>
    <property type="molecule type" value="Genomic_DNA"/>
</dbReference>
<protein>
    <recommendedName>
        <fullName evidence="1">type I protein arginine methyltransferase</fullName>
        <ecNumber evidence="1">2.1.1.319</ecNumber>
    </recommendedName>
</protein>
<dbReference type="PANTHER" id="PTHR11006">
    <property type="entry name" value="PROTEIN ARGININE N-METHYLTRANSFERASE"/>
    <property type="match status" value="1"/>
</dbReference>
<accession>B8C1U5</accession>
<evidence type="ECO:0000256" key="3">
    <source>
        <dbReference type="ARBA" id="ARBA00022679"/>
    </source>
</evidence>
<dbReference type="GO" id="GO:0006338">
    <property type="term" value="P:chromatin remodeling"/>
    <property type="evidence" value="ECO:0000318"/>
    <property type="project" value="GO_Central"/>
</dbReference>
<dbReference type="STRING" id="35128.B8C1U5"/>
<feature type="region of interest" description="Disordered" evidence="7">
    <location>
        <begin position="35"/>
        <end position="55"/>
    </location>
</feature>
<dbReference type="InterPro" id="IPR025799">
    <property type="entry name" value="Arg_MeTrfase"/>
</dbReference>
<evidence type="ECO:0000256" key="4">
    <source>
        <dbReference type="ARBA" id="ARBA00022691"/>
    </source>
</evidence>
<evidence type="ECO:0000313" key="10">
    <source>
        <dbReference type="Proteomes" id="UP000001449"/>
    </source>
</evidence>
<dbReference type="GO" id="GO:0042054">
    <property type="term" value="F:histone methyltransferase activity"/>
    <property type="evidence" value="ECO:0000318"/>
    <property type="project" value="GO_Central"/>
</dbReference>